<keyword evidence="5" id="KW-0029">Amino-acid transport</keyword>
<comment type="subcellular location">
    <subcellularLocation>
        <location evidence="1">Cell membrane</location>
        <topology evidence="1">Multi-pass membrane protein</topology>
    </subcellularLocation>
</comment>
<dbReference type="GO" id="GO:0005886">
    <property type="term" value="C:plasma membrane"/>
    <property type="evidence" value="ECO:0007669"/>
    <property type="project" value="UniProtKB-SubCell"/>
</dbReference>
<evidence type="ECO:0000256" key="9">
    <source>
        <dbReference type="SAM" id="Phobius"/>
    </source>
</evidence>
<dbReference type="Proteomes" id="UP000525652">
    <property type="component" value="Unassembled WGS sequence"/>
</dbReference>
<dbReference type="GO" id="GO:0006865">
    <property type="term" value="P:amino acid transport"/>
    <property type="evidence" value="ECO:0007669"/>
    <property type="project" value="UniProtKB-KW"/>
</dbReference>
<evidence type="ECO:0000256" key="7">
    <source>
        <dbReference type="ARBA" id="ARBA00023136"/>
    </source>
</evidence>
<evidence type="ECO:0000256" key="5">
    <source>
        <dbReference type="ARBA" id="ARBA00022970"/>
    </source>
</evidence>
<evidence type="ECO:0000256" key="2">
    <source>
        <dbReference type="ARBA" id="ARBA00022448"/>
    </source>
</evidence>
<keyword evidence="2" id="KW-0813">Transport</keyword>
<dbReference type="GO" id="GO:0022857">
    <property type="term" value="F:transmembrane transporter activity"/>
    <property type="evidence" value="ECO:0007669"/>
    <property type="project" value="InterPro"/>
</dbReference>
<dbReference type="PANTHER" id="PTHR11795:SF447">
    <property type="entry name" value="ABC TRANSPORTER PERMEASE PROTEIN"/>
    <property type="match status" value="1"/>
</dbReference>
<comment type="caution">
    <text evidence="10">The sequence shown here is derived from an EMBL/GenBank/DDBJ whole genome shotgun (WGS) entry which is preliminary data.</text>
</comment>
<keyword evidence="3" id="KW-1003">Cell membrane</keyword>
<dbReference type="EMBL" id="JACHVA010000143">
    <property type="protein sequence ID" value="MBC2604365.1"/>
    <property type="molecule type" value="Genomic_DNA"/>
</dbReference>
<evidence type="ECO:0000256" key="3">
    <source>
        <dbReference type="ARBA" id="ARBA00022475"/>
    </source>
</evidence>
<dbReference type="InterPro" id="IPR017779">
    <property type="entry name" value="ABC_UrtB_bac"/>
</dbReference>
<name>A0A7X1B4S0_9BACT</name>
<evidence type="ECO:0000313" key="10">
    <source>
        <dbReference type="EMBL" id="MBC2604365.1"/>
    </source>
</evidence>
<keyword evidence="11" id="KW-1185">Reference proteome</keyword>
<feature type="transmembrane region" description="Helical" evidence="9">
    <location>
        <begin position="76"/>
        <end position="100"/>
    </location>
</feature>
<evidence type="ECO:0000256" key="8">
    <source>
        <dbReference type="ARBA" id="ARBA00037998"/>
    </source>
</evidence>
<protein>
    <submittedName>
        <fullName evidence="10">Urea ABC transporter permease subunit UrtB</fullName>
    </submittedName>
</protein>
<feature type="transmembrane region" description="Helical" evidence="9">
    <location>
        <begin position="51"/>
        <end position="70"/>
    </location>
</feature>
<comment type="similarity">
    <text evidence="8">Belongs to the binding-protein-dependent transport system permease family. LivHM subfamily.</text>
</comment>
<dbReference type="NCBIfam" id="TIGR03409">
    <property type="entry name" value="urea_trans_UrtB"/>
    <property type="match status" value="1"/>
</dbReference>
<feature type="transmembrane region" description="Helical" evidence="9">
    <location>
        <begin position="209"/>
        <end position="232"/>
    </location>
</feature>
<dbReference type="Pfam" id="PF02653">
    <property type="entry name" value="BPD_transp_2"/>
    <property type="match status" value="1"/>
</dbReference>
<dbReference type="InterPro" id="IPR001851">
    <property type="entry name" value="ABC_transp_permease"/>
</dbReference>
<feature type="transmembrane region" description="Helical" evidence="9">
    <location>
        <begin position="283"/>
        <end position="301"/>
    </location>
</feature>
<evidence type="ECO:0000313" key="11">
    <source>
        <dbReference type="Proteomes" id="UP000525652"/>
    </source>
</evidence>
<proteinExistence type="inferred from homology"/>
<sequence length="307" mass="33664">MGDYTAQEIWSIVVMQSFSGVSLLCIFALMGMGLYIIFGQMGVINMAHAEFLVLGSYTMCLFSKFITSSVPALTDYYVFLVIPLAFAVAFIVGYIVEWLLISRLYTRPLDTLLATWGLSLVMQQSYRTFFGAREMSATLPEWLLGAWMPTDTIFIPISGIVLLVLTICLTVGLVIYTKKTRMGLRMRATTQNREMTGALGINSKMTDRVTFGIACGISGIAGAFFTTIASTSPSAGTDYIVDSFLVLVVGGLGSLFGLFISAGFIALLSSILEFFMSGSIAKVWVYIIIFAILMKFTKGLFSDKTRH</sequence>
<dbReference type="InterPro" id="IPR052157">
    <property type="entry name" value="BCAA_transport_permease"/>
</dbReference>
<organism evidence="10 11">
    <name type="scientific">Puniceicoccus vermicola</name>
    <dbReference type="NCBI Taxonomy" id="388746"/>
    <lineage>
        <taxon>Bacteria</taxon>
        <taxon>Pseudomonadati</taxon>
        <taxon>Verrucomicrobiota</taxon>
        <taxon>Opitutia</taxon>
        <taxon>Puniceicoccales</taxon>
        <taxon>Puniceicoccaceae</taxon>
        <taxon>Puniceicoccus</taxon>
    </lineage>
</organism>
<accession>A0A7X1B4S0</accession>
<feature type="transmembrane region" description="Helical" evidence="9">
    <location>
        <begin position="20"/>
        <end position="39"/>
    </location>
</feature>
<keyword evidence="4 9" id="KW-0812">Transmembrane</keyword>
<keyword evidence="6 9" id="KW-1133">Transmembrane helix</keyword>
<reference evidence="10 11" key="1">
    <citation type="submission" date="2020-07" db="EMBL/GenBank/DDBJ databases">
        <authorList>
            <person name="Feng X."/>
        </authorList>
    </citation>
    <scope>NUCLEOTIDE SEQUENCE [LARGE SCALE GENOMIC DNA]</scope>
    <source>
        <strain evidence="10 11">JCM14086</strain>
    </source>
</reference>
<dbReference type="RefSeq" id="WP_185694977.1">
    <property type="nucleotide sequence ID" value="NZ_JACHVA010000143.1"/>
</dbReference>
<evidence type="ECO:0000256" key="6">
    <source>
        <dbReference type="ARBA" id="ARBA00022989"/>
    </source>
</evidence>
<evidence type="ECO:0000256" key="4">
    <source>
        <dbReference type="ARBA" id="ARBA00022692"/>
    </source>
</evidence>
<keyword evidence="7 9" id="KW-0472">Membrane</keyword>
<dbReference type="PANTHER" id="PTHR11795">
    <property type="entry name" value="BRANCHED-CHAIN AMINO ACID TRANSPORT SYSTEM PERMEASE PROTEIN LIVH"/>
    <property type="match status" value="1"/>
</dbReference>
<evidence type="ECO:0000256" key="1">
    <source>
        <dbReference type="ARBA" id="ARBA00004651"/>
    </source>
</evidence>
<dbReference type="CDD" id="cd06582">
    <property type="entry name" value="TM_PBP1_LivH_like"/>
    <property type="match status" value="1"/>
</dbReference>
<feature type="transmembrane region" description="Helical" evidence="9">
    <location>
        <begin position="153"/>
        <end position="177"/>
    </location>
</feature>
<gene>
    <name evidence="10" type="primary">urtB</name>
    <name evidence="10" type="ORF">H5P30_21505</name>
</gene>
<dbReference type="AlphaFoldDB" id="A0A7X1B4S0"/>
<feature type="transmembrane region" description="Helical" evidence="9">
    <location>
        <begin position="244"/>
        <end position="271"/>
    </location>
</feature>